<sequence>MRTVIPEYMYKAKGKVVTEGGLCSAGSEGCKRRDAKDLCVYAGLDLFQAKGILEHLGERQKA</sequence>
<evidence type="ECO:0000313" key="1">
    <source>
        <dbReference type="EMBL" id="EGW03580.1"/>
    </source>
</evidence>
<proteinExistence type="predicted"/>
<protein>
    <submittedName>
        <fullName evidence="1">Uncharacterized protein</fullName>
    </submittedName>
</protein>
<accession>G3IBC5</accession>
<gene>
    <name evidence="1" type="ORF">I79_020945</name>
</gene>
<reference evidence="2" key="1">
    <citation type="journal article" date="2011" name="Nat. Biotechnol.">
        <title>The genomic sequence of the Chinese hamster ovary (CHO)-K1 cell line.</title>
        <authorList>
            <person name="Xu X."/>
            <person name="Nagarajan H."/>
            <person name="Lewis N.E."/>
            <person name="Pan S."/>
            <person name="Cai Z."/>
            <person name="Liu X."/>
            <person name="Chen W."/>
            <person name="Xie M."/>
            <person name="Wang W."/>
            <person name="Hammond S."/>
            <person name="Andersen M.R."/>
            <person name="Neff N."/>
            <person name="Passarelli B."/>
            <person name="Koh W."/>
            <person name="Fan H.C."/>
            <person name="Wang J."/>
            <person name="Gui Y."/>
            <person name="Lee K.H."/>
            <person name="Betenbaugh M.J."/>
            <person name="Quake S.R."/>
            <person name="Famili I."/>
            <person name="Palsson B.O."/>
            <person name="Wang J."/>
        </authorList>
    </citation>
    <scope>NUCLEOTIDE SEQUENCE [LARGE SCALE GENOMIC DNA]</scope>
    <source>
        <strain evidence="2">CHO K1 cell line</strain>
    </source>
</reference>
<dbReference type="InParanoid" id="G3IBC5"/>
<organism evidence="1 2">
    <name type="scientific">Cricetulus griseus</name>
    <name type="common">Chinese hamster</name>
    <name type="synonym">Cricetulus barabensis griseus</name>
    <dbReference type="NCBI Taxonomy" id="10029"/>
    <lineage>
        <taxon>Eukaryota</taxon>
        <taxon>Metazoa</taxon>
        <taxon>Chordata</taxon>
        <taxon>Craniata</taxon>
        <taxon>Vertebrata</taxon>
        <taxon>Euteleostomi</taxon>
        <taxon>Mammalia</taxon>
        <taxon>Eutheria</taxon>
        <taxon>Euarchontoglires</taxon>
        <taxon>Glires</taxon>
        <taxon>Rodentia</taxon>
        <taxon>Myomorpha</taxon>
        <taxon>Muroidea</taxon>
        <taxon>Cricetidae</taxon>
        <taxon>Cricetinae</taxon>
        <taxon>Cricetulus</taxon>
    </lineage>
</organism>
<dbReference type="EMBL" id="JH001812">
    <property type="protein sequence ID" value="EGW03580.1"/>
    <property type="molecule type" value="Genomic_DNA"/>
</dbReference>
<evidence type="ECO:0000313" key="2">
    <source>
        <dbReference type="Proteomes" id="UP000001075"/>
    </source>
</evidence>
<dbReference type="AlphaFoldDB" id="G3IBC5"/>
<dbReference type="Proteomes" id="UP000001075">
    <property type="component" value="Unassembled WGS sequence"/>
</dbReference>
<name>G3IBC5_CRIGR</name>